<dbReference type="AlphaFoldDB" id="A0A5C0XS46"/>
<evidence type="ECO:0000256" key="5">
    <source>
        <dbReference type="SAM" id="Phobius"/>
    </source>
</evidence>
<evidence type="ECO:0000313" key="7">
    <source>
        <dbReference type="Proteomes" id="UP000324354"/>
    </source>
</evidence>
<evidence type="ECO:0000313" key="6">
    <source>
        <dbReference type="EMBL" id="QEK79068.1"/>
    </source>
</evidence>
<keyword evidence="4 5" id="KW-0472">Membrane</keyword>
<evidence type="ECO:0000256" key="3">
    <source>
        <dbReference type="ARBA" id="ARBA00022989"/>
    </source>
</evidence>
<dbReference type="RefSeq" id="WP_014835412.1">
    <property type="nucleotide sequence ID" value="NC_003413.1"/>
</dbReference>
<dbReference type="PANTHER" id="PTHR36460">
    <property type="entry name" value="UPF0132 DOMAIN PROTEIN (AFU_ORTHOLOGUE AFUA_3G10255)"/>
    <property type="match status" value="1"/>
</dbReference>
<comment type="subcellular location">
    <subcellularLocation>
        <location evidence="1">Membrane</location>
        <topology evidence="1">Multi-pass membrane protein</topology>
    </subcellularLocation>
</comment>
<protein>
    <submittedName>
        <fullName evidence="6">DUF4870 domain-containing protein</fullName>
    </submittedName>
</protein>
<name>A0A5C0XS46_PYRFU</name>
<gene>
    <name evidence="6" type="ORF">PFDSM3638_07205</name>
</gene>
<organism evidence="6 7">
    <name type="scientific">Pyrococcus furiosus (strain ATCC 43587 / DSM 3638 / JCM 8422 / Vc1)</name>
    <dbReference type="NCBI Taxonomy" id="186497"/>
    <lineage>
        <taxon>Archaea</taxon>
        <taxon>Methanobacteriati</taxon>
        <taxon>Methanobacteriota</taxon>
        <taxon>Thermococci</taxon>
        <taxon>Thermococcales</taxon>
        <taxon>Thermococcaceae</taxon>
        <taxon>Pyrococcus</taxon>
    </lineage>
</organism>
<feature type="transmembrane region" description="Helical" evidence="5">
    <location>
        <begin position="45"/>
        <end position="67"/>
    </location>
</feature>
<dbReference type="GeneID" id="13300742"/>
<reference evidence="6 7" key="1">
    <citation type="submission" date="2017-08" db="EMBL/GenBank/DDBJ databases">
        <title>Resequencing and Reannotation of the genome of Pyrococcus furiosus type strain DSM3638.</title>
        <authorList>
            <person name="Reichelt R.M."/>
            <person name="Bunk B."/>
        </authorList>
    </citation>
    <scope>NUCLEOTIDE SEQUENCE [LARGE SCALE GENOMIC DNA]</scope>
    <source>
        <strain evidence="6 7">DSM 3638</strain>
    </source>
</reference>
<dbReference type="GO" id="GO:0016020">
    <property type="term" value="C:membrane"/>
    <property type="evidence" value="ECO:0007669"/>
    <property type="project" value="UniProtKB-SubCell"/>
</dbReference>
<dbReference type="OrthoDB" id="329551at2157"/>
<dbReference type="EMBL" id="CP023154">
    <property type="protein sequence ID" value="QEK79068.1"/>
    <property type="molecule type" value="Genomic_DNA"/>
</dbReference>
<dbReference type="Pfam" id="PF09685">
    <property type="entry name" value="MamF_MmsF"/>
    <property type="match status" value="1"/>
</dbReference>
<accession>A0A5C0XS46</accession>
<evidence type="ECO:0000256" key="2">
    <source>
        <dbReference type="ARBA" id="ARBA00022692"/>
    </source>
</evidence>
<feature type="transmembrane region" description="Helical" evidence="5">
    <location>
        <begin position="73"/>
        <end position="91"/>
    </location>
</feature>
<keyword evidence="2 5" id="KW-0812">Transmembrane</keyword>
<evidence type="ECO:0000256" key="1">
    <source>
        <dbReference type="ARBA" id="ARBA00004141"/>
    </source>
</evidence>
<sequence length="112" mass="12289">MESGNTSLGLNENVEAALAYAGAFISGIVLLILEKESEFVRFHAMQSTVTFLGLLALDLLLGWIPIFGFVFDFVIKIVAIVAWIVGIVKAYQGERFKFPIAGDLAEHFLPKV</sequence>
<feature type="transmembrane region" description="Helical" evidence="5">
    <location>
        <begin position="16"/>
        <end position="33"/>
    </location>
</feature>
<evidence type="ECO:0000256" key="4">
    <source>
        <dbReference type="ARBA" id="ARBA00023136"/>
    </source>
</evidence>
<keyword evidence="3 5" id="KW-1133">Transmembrane helix</keyword>
<dbReference type="GeneID" id="41713249"/>
<proteinExistence type="predicted"/>
<dbReference type="PANTHER" id="PTHR36460:SF1">
    <property type="entry name" value="UPF0132 DOMAIN PROTEIN (AFU_ORTHOLOGUE AFUA_3G10255)"/>
    <property type="match status" value="1"/>
</dbReference>
<dbReference type="Proteomes" id="UP000324354">
    <property type="component" value="Chromosome"/>
</dbReference>
<dbReference type="InterPro" id="IPR019109">
    <property type="entry name" value="MamF_MmsF"/>
</dbReference>